<reference evidence="1" key="1">
    <citation type="submission" date="2021-06" db="EMBL/GenBank/DDBJ databases">
        <authorList>
            <person name="Criscuolo A."/>
        </authorList>
    </citation>
    <scope>NUCLEOTIDE SEQUENCE</scope>
    <source>
        <strain evidence="1">CIP111600</strain>
    </source>
</reference>
<sequence>MIPFENTWPYERIGSDIYVQYCPFCKAPNILLPFKPRELESLKEGVKKLLIFPCCHNKLTLVGADQDYLLAGRPLRQYR</sequence>
<comment type="caution">
    <text evidence="1">The sequence shown here is derived from an EMBL/GenBank/DDBJ whole genome shotgun (WGS) entry which is preliminary data.</text>
</comment>
<gene>
    <name evidence="1" type="ORF">PAESOLCIP111_04188</name>
</gene>
<protein>
    <submittedName>
        <fullName evidence="1">Uncharacterized protein</fullName>
    </submittedName>
</protein>
<dbReference type="EMBL" id="CAJVAS010000021">
    <property type="protein sequence ID" value="CAG7640936.1"/>
    <property type="molecule type" value="Genomic_DNA"/>
</dbReference>
<name>A0A916K3V0_9BACL</name>
<evidence type="ECO:0000313" key="2">
    <source>
        <dbReference type="Proteomes" id="UP000693672"/>
    </source>
</evidence>
<organism evidence="1 2">
    <name type="scientific">Paenibacillus solanacearum</name>
    <dbReference type="NCBI Taxonomy" id="2048548"/>
    <lineage>
        <taxon>Bacteria</taxon>
        <taxon>Bacillati</taxon>
        <taxon>Bacillota</taxon>
        <taxon>Bacilli</taxon>
        <taxon>Bacillales</taxon>
        <taxon>Paenibacillaceae</taxon>
        <taxon>Paenibacillus</taxon>
    </lineage>
</organism>
<keyword evidence="2" id="KW-1185">Reference proteome</keyword>
<accession>A0A916K3V0</accession>
<dbReference type="Proteomes" id="UP000693672">
    <property type="component" value="Unassembled WGS sequence"/>
</dbReference>
<dbReference type="RefSeq" id="WP_246627553.1">
    <property type="nucleotide sequence ID" value="NZ_CAJVAS010000021.1"/>
</dbReference>
<proteinExistence type="predicted"/>
<evidence type="ECO:0000313" key="1">
    <source>
        <dbReference type="EMBL" id="CAG7640936.1"/>
    </source>
</evidence>
<dbReference type="AlphaFoldDB" id="A0A916K3V0"/>